<dbReference type="InterPro" id="IPR028745">
    <property type="entry name" value="AKAP9/Pericentrin"/>
</dbReference>
<evidence type="ECO:0000259" key="7">
    <source>
        <dbReference type="Pfam" id="PF10495"/>
    </source>
</evidence>
<keyword evidence="4" id="KW-0175">Coiled coil</keyword>
<comment type="subcellular location">
    <subcellularLocation>
        <location evidence="1">Cytoplasm</location>
        <location evidence="1">Cytoskeleton</location>
        <location evidence="1">Microtubule organizing center</location>
        <location evidence="1">Centrosome</location>
    </subcellularLocation>
</comment>
<dbReference type="InterPro" id="IPR019528">
    <property type="entry name" value="PACT_domain"/>
</dbReference>
<keyword evidence="2" id="KW-0963">Cytoplasm</keyword>
<evidence type="ECO:0000256" key="3">
    <source>
        <dbReference type="ARBA" id="ARBA00022553"/>
    </source>
</evidence>
<keyword evidence="3" id="KW-0597">Phosphoprotein</keyword>
<keyword evidence="9" id="KW-1185">Reference proteome</keyword>
<evidence type="ECO:0000313" key="8">
    <source>
        <dbReference type="EMBL" id="CAK1555489.1"/>
    </source>
</evidence>
<evidence type="ECO:0000256" key="5">
    <source>
        <dbReference type="ARBA" id="ARBA00023212"/>
    </source>
</evidence>
<evidence type="ECO:0000256" key="6">
    <source>
        <dbReference type="SAM" id="MobiDB-lite"/>
    </source>
</evidence>
<dbReference type="PANTHER" id="PTHR44981:SF2">
    <property type="entry name" value="PERICENTRIN-LIKE PROTEIN, ISOFORM F"/>
    <property type="match status" value="1"/>
</dbReference>
<dbReference type="GO" id="GO:0060090">
    <property type="term" value="F:molecular adaptor activity"/>
    <property type="evidence" value="ECO:0007669"/>
    <property type="project" value="InterPro"/>
</dbReference>
<evidence type="ECO:0000313" key="9">
    <source>
        <dbReference type="Proteomes" id="UP001497472"/>
    </source>
</evidence>
<evidence type="ECO:0000256" key="1">
    <source>
        <dbReference type="ARBA" id="ARBA00004300"/>
    </source>
</evidence>
<dbReference type="PANTHER" id="PTHR44981">
    <property type="entry name" value="PERICENTRIN-LIKE PROTEIN, ISOFORM F"/>
    <property type="match status" value="1"/>
</dbReference>
<dbReference type="Pfam" id="PF10495">
    <property type="entry name" value="PACT_coil_coil"/>
    <property type="match status" value="1"/>
</dbReference>
<feature type="compositionally biased region" description="Polar residues" evidence="6">
    <location>
        <begin position="161"/>
        <end position="170"/>
    </location>
</feature>
<keyword evidence="5" id="KW-0206">Cytoskeleton</keyword>
<dbReference type="GO" id="GO:0005737">
    <property type="term" value="C:cytoplasm"/>
    <property type="evidence" value="ECO:0007669"/>
    <property type="project" value="UniProtKB-ARBA"/>
</dbReference>
<dbReference type="EMBL" id="CAVLEF010000280">
    <property type="protein sequence ID" value="CAK1555489.1"/>
    <property type="molecule type" value="Genomic_DNA"/>
</dbReference>
<proteinExistence type="predicted"/>
<organism evidence="8 9">
    <name type="scientific">Leptosia nina</name>
    <dbReference type="NCBI Taxonomy" id="320188"/>
    <lineage>
        <taxon>Eukaryota</taxon>
        <taxon>Metazoa</taxon>
        <taxon>Ecdysozoa</taxon>
        <taxon>Arthropoda</taxon>
        <taxon>Hexapoda</taxon>
        <taxon>Insecta</taxon>
        <taxon>Pterygota</taxon>
        <taxon>Neoptera</taxon>
        <taxon>Endopterygota</taxon>
        <taxon>Lepidoptera</taxon>
        <taxon>Glossata</taxon>
        <taxon>Ditrysia</taxon>
        <taxon>Papilionoidea</taxon>
        <taxon>Pieridae</taxon>
        <taxon>Pierinae</taxon>
        <taxon>Leptosia</taxon>
    </lineage>
</organism>
<dbReference type="GO" id="GO:0005813">
    <property type="term" value="C:centrosome"/>
    <property type="evidence" value="ECO:0007669"/>
    <property type="project" value="UniProtKB-SubCell"/>
</dbReference>
<feature type="domain" description="Pericentrin/AKAP-450 centrosomal targeting" evidence="7">
    <location>
        <begin position="8"/>
        <end position="74"/>
    </location>
</feature>
<evidence type="ECO:0000256" key="2">
    <source>
        <dbReference type="ARBA" id="ARBA00022490"/>
    </source>
</evidence>
<dbReference type="AlphaFoldDB" id="A0AAV1K4E8"/>
<dbReference type="GO" id="GO:0007165">
    <property type="term" value="P:signal transduction"/>
    <property type="evidence" value="ECO:0007669"/>
    <property type="project" value="InterPro"/>
</dbReference>
<protein>
    <recommendedName>
        <fullName evidence="7">Pericentrin/AKAP-450 centrosomal targeting domain-containing protein</fullName>
    </recommendedName>
</protein>
<gene>
    <name evidence="8" type="ORF">LNINA_LOCUS14304</name>
</gene>
<accession>A0AAV1K4E8</accession>
<feature type="region of interest" description="Disordered" evidence="6">
    <location>
        <begin position="151"/>
        <end position="170"/>
    </location>
</feature>
<dbReference type="Proteomes" id="UP001497472">
    <property type="component" value="Unassembled WGS sequence"/>
</dbReference>
<evidence type="ECO:0000256" key="4">
    <source>
        <dbReference type="ARBA" id="ARBA00023054"/>
    </source>
</evidence>
<reference evidence="8 9" key="1">
    <citation type="submission" date="2023-11" db="EMBL/GenBank/DDBJ databases">
        <authorList>
            <person name="Okamura Y."/>
        </authorList>
    </citation>
    <scope>NUCLEOTIDE SEQUENCE [LARGE SCALE GENOMIC DNA]</scope>
</reference>
<comment type="caution">
    <text evidence="8">The sequence shown here is derived from an EMBL/GenBank/DDBJ whole genome shotgun (WGS) entry which is preliminary data.</text>
</comment>
<sequence length="206" mass="23762">MIRYLQGKCLRLESWRKALVWQKRYLQRVIAGFQEIEMKLMPATNNTTQLRGRRRFRCIVNVVVTVIRMGYLVRRRQHVRSVAAACLLRDTHTPVFNTPLSKPHLQVHTPTQIHLFSTPSKTHTLNMNTPTRPNALASRLLKHDLGFDLPHEHGEDLNRRSPYTNTPQGRQFISSYSRSEAASTLVNKLETASRCLGRNLDDKNAP</sequence>
<name>A0AAV1K4E8_9NEOP</name>